<evidence type="ECO:0000313" key="1">
    <source>
        <dbReference type="EMBL" id="QDS77748.1"/>
    </source>
</evidence>
<sequence>MATLEFTYDDYEAMQARLDPELDELRHKNSSHLWPRLKEGWEFTEQWLGSRNEWPEIMTGDSLNKINQRSESYPPSRKILYVTKEGFDVLTQEDLDRWPFIVIKVGYKNKMGHHLETLQKKFAQTPKARVDVQSYTTTIIGGSESPVYDGGTAKQSASRLKDMLAARESEDPKPLMRDHVHGRPWKKSLPWNWLSLNGDLFDDIDAPTDAHESLQLLHKTISNLQPWRSTRVLGLPRKSGYTAGIRRS</sequence>
<dbReference type="AlphaFoldDB" id="A0A517LQ20"/>
<gene>
    <name evidence="1" type="ORF">FKW77_004753</name>
</gene>
<accession>A0A517LQ20</accession>
<protein>
    <submittedName>
        <fullName evidence="1">Uncharacterized protein</fullName>
    </submittedName>
</protein>
<proteinExistence type="predicted"/>
<organism evidence="1 2">
    <name type="scientific">Venturia effusa</name>
    <dbReference type="NCBI Taxonomy" id="50376"/>
    <lineage>
        <taxon>Eukaryota</taxon>
        <taxon>Fungi</taxon>
        <taxon>Dikarya</taxon>
        <taxon>Ascomycota</taxon>
        <taxon>Pezizomycotina</taxon>
        <taxon>Dothideomycetes</taxon>
        <taxon>Pleosporomycetidae</taxon>
        <taxon>Venturiales</taxon>
        <taxon>Venturiaceae</taxon>
        <taxon>Venturia</taxon>
    </lineage>
</organism>
<dbReference type="Proteomes" id="UP000316270">
    <property type="component" value="Chromosome 18"/>
</dbReference>
<evidence type="ECO:0000313" key="2">
    <source>
        <dbReference type="Proteomes" id="UP000316270"/>
    </source>
</evidence>
<name>A0A517LQ20_9PEZI</name>
<reference evidence="1 2" key="1">
    <citation type="submission" date="2019-07" db="EMBL/GenBank/DDBJ databases">
        <title>Finished genome of Venturia effusa.</title>
        <authorList>
            <person name="Young C.A."/>
            <person name="Cox M.P."/>
            <person name="Ganley A.R.D."/>
            <person name="David W.J."/>
        </authorList>
    </citation>
    <scope>NUCLEOTIDE SEQUENCE [LARGE SCALE GENOMIC DNA]</scope>
    <source>
        <strain evidence="2">albino</strain>
    </source>
</reference>
<keyword evidence="2" id="KW-1185">Reference proteome</keyword>
<dbReference type="EMBL" id="CP042202">
    <property type="protein sequence ID" value="QDS77748.1"/>
    <property type="molecule type" value="Genomic_DNA"/>
</dbReference>